<gene>
    <name evidence="2" type="ORF">TIFTF001_010228</name>
</gene>
<feature type="region of interest" description="Disordered" evidence="1">
    <location>
        <begin position="1"/>
        <end position="153"/>
    </location>
</feature>
<feature type="compositionally biased region" description="Polar residues" evidence="1">
    <location>
        <begin position="125"/>
        <end position="144"/>
    </location>
</feature>
<evidence type="ECO:0000256" key="1">
    <source>
        <dbReference type="SAM" id="MobiDB-lite"/>
    </source>
</evidence>
<dbReference type="EMBL" id="BTGU01000012">
    <property type="protein sequence ID" value="GMN41004.1"/>
    <property type="molecule type" value="Genomic_DNA"/>
</dbReference>
<feature type="compositionally biased region" description="Basic and acidic residues" evidence="1">
    <location>
        <begin position="1"/>
        <end position="58"/>
    </location>
</feature>
<name>A0AA88DHM9_FICCA</name>
<keyword evidence="3" id="KW-1185">Reference proteome</keyword>
<comment type="caution">
    <text evidence="2">The sequence shown here is derived from an EMBL/GenBank/DDBJ whole genome shotgun (WGS) entry which is preliminary data.</text>
</comment>
<protein>
    <submittedName>
        <fullName evidence="2">Uncharacterized protein</fullName>
    </submittedName>
</protein>
<proteinExistence type="predicted"/>
<dbReference type="Proteomes" id="UP001187192">
    <property type="component" value="Unassembled WGS sequence"/>
</dbReference>
<reference evidence="2" key="1">
    <citation type="submission" date="2023-07" db="EMBL/GenBank/DDBJ databases">
        <title>draft genome sequence of fig (Ficus carica).</title>
        <authorList>
            <person name="Takahashi T."/>
            <person name="Nishimura K."/>
        </authorList>
    </citation>
    <scope>NUCLEOTIDE SEQUENCE</scope>
</reference>
<sequence length="191" mass="21581">MKFLSEEFAHDETEESAHDENEYFAREEIKEIHEEISHDEKEESATRNGNEEPVHNENEPSLAGADLEVPVEDDSSPLAGANTVDTNRSDADSMLEHLMLSTHEQLKQPRKSVHQGYGNLKSEELNPSSELSGSLRNISKSPTRASRAYDGSISSYDGLDDHFPTCRLHSLEDTYKAKRQYLQYSPRNETA</sequence>
<evidence type="ECO:0000313" key="2">
    <source>
        <dbReference type="EMBL" id="GMN41004.1"/>
    </source>
</evidence>
<organism evidence="2 3">
    <name type="scientific">Ficus carica</name>
    <name type="common">Common fig</name>
    <dbReference type="NCBI Taxonomy" id="3494"/>
    <lineage>
        <taxon>Eukaryota</taxon>
        <taxon>Viridiplantae</taxon>
        <taxon>Streptophyta</taxon>
        <taxon>Embryophyta</taxon>
        <taxon>Tracheophyta</taxon>
        <taxon>Spermatophyta</taxon>
        <taxon>Magnoliopsida</taxon>
        <taxon>eudicotyledons</taxon>
        <taxon>Gunneridae</taxon>
        <taxon>Pentapetalae</taxon>
        <taxon>rosids</taxon>
        <taxon>fabids</taxon>
        <taxon>Rosales</taxon>
        <taxon>Moraceae</taxon>
        <taxon>Ficeae</taxon>
        <taxon>Ficus</taxon>
    </lineage>
</organism>
<dbReference type="AlphaFoldDB" id="A0AA88DHM9"/>
<evidence type="ECO:0000313" key="3">
    <source>
        <dbReference type="Proteomes" id="UP001187192"/>
    </source>
</evidence>
<accession>A0AA88DHM9</accession>